<dbReference type="OrthoDB" id="7508901at2"/>
<feature type="transmembrane region" description="Helical" evidence="1">
    <location>
        <begin position="51"/>
        <end position="70"/>
    </location>
</feature>
<evidence type="ECO:0000313" key="3">
    <source>
        <dbReference type="Proteomes" id="UP000249299"/>
    </source>
</evidence>
<keyword evidence="1" id="KW-0812">Transmembrane</keyword>
<evidence type="ECO:0008006" key="4">
    <source>
        <dbReference type="Google" id="ProtNLM"/>
    </source>
</evidence>
<accession>A0A327JRC4</accession>
<keyword evidence="1" id="KW-1133">Transmembrane helix</keyword>
<evidence type="ECO:0000313" key="2">
    <source>
        <dbReference type="EMBL" id="RAI29029.1"/>
    </source>
</evidence>
<evidence type="ECO:0000256" key="1">
    <source>
        <dbReference type="SAM" id="Phobius"/>
    </source>
</evidence>
<feature type="transmembrane region" description="Helical" evidence="1">
    <location>
        <begin position="12"/>
        <end position="31"/>
    </location>
</feature>
<dbReference type="EMBL" id="NPEV01000006">
    <property type="protein sequence ID" value="RAI29029.1"/>
    <property type="molecule type" value="Genomic_DNA"/>
</dbReference>
<dbReference type="Proteomes" id="UP000249299">
    <property type="component" value="Unassembled WGS sequence"/>
</dbReference>
<protein>
    <recommendedName>
        <fullName evidence="4">Holin</fullName>
    </recommendedName>
</protein>
<comment type="caution">
    <text evidence="2">The sequence shown here is derived from an EMBL/GenBank/DDBJ whole genome shotgun (WGS) entry which is preliminary data.</text>
</comment>
<keyword evidence="1" id="KW-0472">Membrane</keyword>
<sequence length="76" mass="8066">MFENKSIFASRTFWGAAVAILATVANFFGVTFSPADQAEAINLIGQALDKVTQLVAIGASAYAIYGRVVAKKKIGR</sequence>
<organism evidence="2 3">
    <name type="scientific">Rhodobium orientis</name>
    <dbReference type="NCBI Taxonomy" id="34017"/>
    <lineage>
        <taxon>Bacteria</taxon>
        <taxon>Pseudomonadati</taxon>
        <taxon>Pseudomonadota</taxon>
        <taxon>Alphaproteobacteria</taxon>
        <taxon>Hyphomicrobiales</taxon>
        <taxon>Rhodobiaceae</taxon>
        <taxon>Rhodobium</taxon>
    </lineage>
</organism>
<gene>
    <name evidence="2" type="ORF">CH339_04940</name>
</gene>
<name>A0A327JRC4_9HYPH</name>
<dbReference type="AlphaFoldDB" id="A0A327JRC4"/>
<proteinExistence type="predicted"/>
<dbReference type="RefSeq" id="WP_111433168.1">
    <property type="nucleotide sequence ID" value="NZ_JACIGG010000004.1"/>
</dbReference>
<keyword evidence="3" id="KW-1185">Reference proteome</keyword>
<reference evidence="2 3" key="1">
    <citation type="submission" date="2017-07" db="EMBL/GenBank/DDBJ databases">
        <title>Draft Genome Sequences of Select Purple Nonsulfur Bacteria.</title>
        <authorList>
            <person name="Lasarre B."/>
            <person name="Mckinlay J.B."/>
        </authorList>
    </citation>
    <scope>NUCLEOTIDE SEQUENCE [LARGE SCALE GENOMIC DNA]</scope>
    <source>
        <strain evidence="2 3">DSM 11290</strain>
    </source>
</reference>